<feature type="domain" description="Integrase catalytic" evidence="2">
    <location>
        <begin position="37"/>
        <end position="221"/>
    </location>
</feature>
<dbReference type="InterPro" id="IPR012337">
    <property type="entry name" value="RNaseH-like_sf"/>
</dbReference>
<dbReference type="InterPro" id="IPR039537">
    <property type="entry name" value="Retrotran_Ty1/copia-like"/>
</dbReference>
<feature type="transmembrane region" description="Helical" evidence="1">
    <location>
        <begin position="214"/>
        <end position="232"/>
    </location>
</feature>
<reference evidence="3" key="2">
    <citation type="submission" date="2022-01" db="EMBL/GenBank/DDBJ databases">
        <authorList>
            <person name="Yamashiro T."/>
            <person name="Shiraishi A."/>
            <person name="Satake H."/>
            <person name="Nakayama K."/>
        </authorList>
    </citation>
    <scope>NUCLEOTIDE SEQUENCE</scope>
</reference>
<dbReference type="InterPro" id="IPR036397">
    <property type="entry name" value="RNaseH_sf"/>
</dbReference>
<dbReference type="Proteomes" id="UP001151760">
    <property type="component" value="Unassembled WGS sequence"/>
</dbReference>
<accession>A0ABQ5EGU6</accession>
<keyword evidence="1" id="KW-0812">Transmembrane</keyword>
<keyword evidence="1" id="KW-0472">Membrane</keyword>
<reference evidence="3" key="1">
    <citation type="journal article" date="2022" name="Int. J. Mol. Sci.">
        <title>Draft Genome of Tanacetum Coccineum: Genomic Comparison of Closely Related Tanacetum-Family Plants.</title>
        <authorList>
            <person name="Yamashiro T."/>
            <person name="Shiraishi A."/>
            <person name="Nakayama K."/>
            <person name="Satake H."/>
        </authorList>
    </citation>
    <scope>NUCLEOTIDE SEQUENCE</scope>
</reference>
<dbReference type="PANTHER" id="PTHR42648">
    <property type="entry name" value="TRANSPOSASE, PUTATIVE-RELATED"/>
    <property type="match status" value="1"/>
</dbReference>
<evidence type="ECO:0000259" key="2">
    <source>
        <dbReference type="PROSITE" id="PS50994"/>
    </source>
</evidence>
<dbReference type="PANTHER" id="PTHR42648:SF25">
    <property type="entry name" value="RNA-DIRECTED DNA POLYMERASE"/>
    <property type="match status" value="1"/>
</dbReference>
<dbReference type="InterPro" id="IPR001584">
    <property type="entry name" value="Integrase_cat-core"/>
</dbReference>
<dbReference type="SUPFAM" id="SSF53098">
    <property type="entry name" value="Ribonuclease H-like"/>
    <property type="match status" value="1"/>
</dbReference>
<dbReference type="EMBL" id="BQNB010016296">
    <property type="protein sequence ID" value="GJT50146.1"/>
    <property type="molecule type" value="Genomic_DNA"/>
</dbReference>
<comment type="caution">
    <text evidence="3">The sequence shown here is derived from an EMBL/GenBank/DDBJ whole genome shotgun (WGS) entry which is preliminary data.</text>
</comment>
<keyword evidence="1" id="KW-1133">Transmembrane helix</keyword>
<evidence type="ECO:0000313" key="4">
    <source>
        <dbReference type="Proteomes" id="UP001151760"/>
    </source>
</evidence>
<dbReference type="PROSITE" id="PS50994">
    <property type="entry name" value="INTEGRASE"/>
    <property type="match status" value="1"/>
</dbReference>
<evidence type="ECO:0000256" key="1">
    <source>
        <dbReference type="SAM" id="Phobius"/>
    </source>
</evidence>
<name>A0ABQ5EGU6_9ASTR</name>
<gene>
    <name evidence="3" type="ORF">Tco_0976303</name>
</gene>
<organism evidence="3 4">
    <name type="scientific">Tanacetum coccineum</name>
    <dbReference type="NCBI Taxonomy" id="301880"/>
    <lineage>
        <taxon>Eukaryota</taxon>
        <taxon>Viridiplantae</taxon>
        <taxon>Streptophyta</taxon>
        <taxon>Embryophyta</taxon>
        <taxon>Tracheophyta</taxon>
        <taxon>Spermatophyta</taxon>
        <taxon>Magnoliopsida</taxon>
        <taxon>eudicotyledons</taxon>
        <taxon>Gunneridae</taxon>
        <taxon>Pentapetalae</taxon>
        <taxon>asterids</taxon>
        <taxon>campanulids</taxon>
        <taxon>Asterales</taxon>
        <taxon>Asteraceae</taxon>
        <taxon>Asteroideae</taxon>
        <taxon>Anthemideae</taxon>
        <taxon>Anthemidinae</taxon>
        <taxon>Tanacetum</taxon>
    </lineage>
</organism>
<feature type="transmembrane region" description="Helical" evidence="1">
    <location>
        <begin position="176"/>
        <end position="194"/>
    </location>
</feature>
<proteinExistence type="predicted"/>
<dbReference type="Gene3D" id="3.30.420.10">
    <property type="entry name" value="Ribonuclease H-like superfamily/Ribonuclease H"/>
    <property type="match status" value="1"/>
</dbReference>
<protein>
    <submittedName>
        <fullName evidence="3">Disease resistance CC-NBS-LRR class family protein</fullName>
    </submittedName>
</protein>
<dbReference type="Pfam" id="PF00665">
    <property type="entry name" value="rve"/>
    <property type="match status" value="1"/>
</dbReference>
<keyword evidence="4" id="KW-1185">Reference proteome</keyword>
<sequence>MMRKIIKNSKGHSLRNHKVLEAKNITCVACSQRKLIIRPSPAKIGNGSLNFLERIQGDICGPIHPPYGPFRYYMVLIDASTRWSHVCLLSSRNMAFARLLAQLIRLRAHFLDFPIKTIRLDNAGEFTSQTFNDYCMSIGISVEHSVAHVHTQNGLAESLIKRIQMIARPMIMKAKLPVYAWGYAVLHVATLIRIRPMSHHTYSLLQLVFGQEPNISHLRIFGCVVYVLIAPPQRTKMRPQRRMEIYVGYDSPSIIRYGTEMKLTSMILLHMENDEDHEPKSVPECKNRNDWPKWKDAIEAELQSLEKREVFRPVVRTPEAPPMVVRTLDVEKDPFRPPDDDEEMLGPEARRLQQLYMKIMQHALLNLRTDTSKVIEQSIFYQNFFFTHDLQKSGDIIVQQIRSSDNLADLFTKALPTTTFKKLVHRIGIRRLKELK</sequence>
<evidence type="ECO:0000313" key="3">
    <source>
        <dbReference type="EMBL" id="GJT50146.1"/>
    </source>
</evidence>